<dbReference type="RefSeq" id="WP_296946710.1">
    <property type="nucleotide sequence ID" value="NZ_LT599021.1"/>
</dbReference>
<evidence type="ECO:0000259" key="1">
    <source>
        <dbReference type="Pfam" id="PF05144"/>
    </source>
</evidence>
<dbReference type="GO" id="GO:0006260">
    <property type="term" value="P:DNA replication"/>
    <property type="evidence" value="ECO:0007669"/>
    <property type="project" value="InterPro"/>
</dbReference>
<proteinExistence type="predicted"/>
<feature type="domain" description="Replication-associated protein G2P N-terminal" evidence="1">
    <location>
        <begin position="51"/>
        <end position="203"/>
    </location>
</feature>
<dbReference type="AlphaFoldDB" id="A0A212J0F8"/>
<reference evidence="2" key="1">
    <citation type="submission" date="2016-04" db="EMBL/GenBank/DDBJ databases">
        <authorList>
            <person name="Evans L.H."/>
            <person name="Alamgir A."/>
            <person name="Owens N."/>
            <person name="Weber N.D."/>
            <person name="Virtaneva K."/>
            <person name="Barbian K."/>
            <person name="Babar A."/>
            <person name="Rosenke K."/>
        </authorList>
    </citation>
    <scope>NUCLEOTIDE SEQUENCE</scope>
    <source>
        <strain evidence="2">86-2</strain>
    </source>
</reference>
<protein>
    <recommendedName>
        <fullName evidence="1">Replication-associated protein G2P N-terminal domain-containing protein</fullName>
    </recommendedName>
</protein>
<dbReference type="EMBL" id="FLUL01000001">
    <property type="protein sequence ID" value="SBV92936.1"/>
    <property type="molecule type" value="Genomic_DNA"/>
</dbReference>
<name>A0A212J0F8_9BACT</name>
<organism evidence="2">
    <name type="scientific">uncultured Dysgonomonas sp</name>
    <dbReference type="NCBI Taxonomy" id="206096"/>
    <lineage>
        <taxon>Bacteria</taxon>
        <taxon>Pseudomonadati</taxon>
        <taxon>Bacteroidota</taxon>
        <taxon>Bacteroidia</taxon>
        <taxon>Bacteroidales</taxon>
        <taxon>Dysgonomonadaceae</taxon>
        <taxon>Dysgonomonas</taxon>
        <taxon>environmental samples</taxon>
    </lineage>
</organism>
<dbReference type="Pfam" id="PF05144">
    <property type="entry name" value="Phage_CRI"/>
    <property type="match status" value="1"/>
</dbReference>
<dbReference type="InterPro" id="IPR022686">
    <property type="entry name" value="G2P_N"/>
</dbReference>
<gene>
    <name evidence="2" type="ORF">KL86DYS2_10453</name>
</gene>
<accession>A0A212J0F8</accession>
<evidence type="ECO:0000313" key="2">
    <source>
        <dbReference type="EMBL" id="SBV92936.1"/>
    </source>
</evidence>
<sequence length="346" mass="40687">MFDNTKARCNSYYIPEFKIDKLIEKKGVFEKTRGQNYFKLFNPDNLTRNYLKITPPRDEDDYPTLKIEGSIRKWYLGNTIDDLSKFEYKDAWEQVFSLLEIPSSKMQYFNIVRAEIGLNVAVKRPCHEIEKAILGYKSNCYVDKSTKGEGRKFKSNSFSIKLYNKIEEIIAPFKNKRIKTNEEKAILKEYENKNILRIEFTISGGKSKIEEKLGYCTLADSITYFDSSYLFFWDSLLRLEFDKNWGDNLIFNPEGKQLRELIKYLTIEGIRKNSLDTIKQWAKKMKHGRNVVYSIKNLLKDNSIENNSYGEKGFYKDVKIQMIYSMQKSRCIIGNVKKLVRTKVAA</sequence>